<protein>
    <submittedName>
        <fullName evidence="2">Porin</fullName>
    </submittedName>
</protein>
<dbReference type="Pfam" id="PF07642">
    <property type="entry name" value="BBP2"/>
    <property type="match status" value="1"/>
</dbReference>
<feature type="signal peptide" evidence="1">
    <location>
        <begin position="1"/>
        <end position="19"/>
    </location>
</feature>
<keyword evidence="1" id="KW-0732">Signal</keyword>
<dbReference type="SUPFAM" id="SSF56935">
    <property type="entry name" value="Porins"/>
    <property type="match status" value="1"/>
</dbReference>
<keyword evidence="3" id="KW-1185">Reference proteome</keyword>
<accession>A0ABV4TF95</accession>
<name>A0ABV4TF95_9FLAO</name>
<evidence type="ECO:0000313" key="3">
    <source>
        <dbReference type="Proteomes" id="UP001574169"/>
    </source>
</evidence>
<dbReference type="RefSeq" id="WP_373406697.1">
    <property type="nucleotide sequence ID" value="NZ_JBCFQL010000010.1"/>
</dbReference>
<sequence>MKKVLLILALALTGNMTFAQDTPLEISGSADLYYKYDFAKGQNIGTSFASDQNSVSLGMIDIALKKTTGKTSFVGEVSFGPRGQNQSIPNLDGTYDEGTNSFHIQNLYATYAATDKLSFTAGYMGTFIGYEVISPVANFHYSTSYLFTNGPFQNAGVKANYAFSDKVGLMIGGFNSSWNVYSADPFKGLNAIGAQLSFAPTEGISAYLNFMDGSESGTIVDLTATFQLSDKFSLGLNAADWSSAADSDFGYTGVALYPAVAVTENFGLGLRAEYFKAKETATGLFGIGADQSVTAFTLSANLKAGGLTVIPEFRLDSNSDDFFMKSDMMTQTKSASQASIALVYAF</sequence>
<dbReference type="Proteomes" id="UP001574169">
    <property type="component" value="Unassembled WGS sequence"/>
</dbReference>
<reference evidence="2 3" key="1">
    <citation type="submission" date="2024-04" db="EMBL/GenBank/DDBJ databases">
        <title>New Clade of Flavobacterium.</title>
        <authorList>
            <person name="Matos L."/>
            <person name="Proenca D.N."/>
            <person name="Fransisco R.M."/>
            <person name="Chung A.P."/>
            <person name="Maccario L."/>
            <person name="Sorensen S.J."/>
            <person name="Morais P.V."/>
        </authorList>
    </citation>
    <scope>NUCLEOTIDE SEQUENCE [LARGE SCALE GENOMIC DNA]</scope>
    <source>
        <strain evidence="2 3">FZUC8N2.13</strain>
    </source>
</reference>
<comment type="caution">
    <text evidence="2">The sequence shown here is derived from an EMBL/GenBank/DDBJ whole genome shotgun (WGS) entry which is preliminary data.</text>
</comment>
<dbReference type="EMBL" id="JBCFQL010000010">
    <property type="protein sequence ID" value="MFA9191719.1"/>
    <property type="molecule type" value="Genomic_DNA"/>
</dbReference>
<evidence type="ECO:0000313" key="2">
    <source>
        <dbReference type="EMBL" id="MFA9191719.1"/>
    </source>
</evidence>
<proteinExistence type="predicted"/>
<evidence type="ECO:0000256" key="1">
    <source>
        <dbReference type="SAM" id="SignalP"/>
    </source>
</evidence>
<organism evidence="2 3">
    <name type="scientific">Flavobacterium zubiriense</name>
    <dbReference type="NCBI Taxonomy" id="3138075"/>
    <lineage>
        <taxon>Bacteria</taxon>
        <taxon>Pseudomonadati</taxon>
        <taxon>Bacteroidota</taxon>
        <taxon>Flavobacteriia</taxon>
        <taxon>Flavobacteriales</taxon>
        <taxon>Flavobacteriaceae</taxon>
        <taxon>Flavobacterium</taxon>
    </lineage>
</organism>
<dbReference type="InterPro" id="IPR011486">
    <property type="entry name" value="BBP2"/>
</dbReference>
<feature type="chain" id="PRO_5046987429" evidence="1">
    <location>
        <begin position="20"/>
        <end position="346"/>
    </location>
</feature>
<gene>
    <name evidence="2" type="ORF">AAGV28_10110</name>
</gene>